<name>A0A7G9YV43_9EURY</name>
<accession>A0A7G9YV43</accession>
<evidence type="ECO:0008006" key="2">
    <source>
        <dbReference type="Google" id="ProtNLM"/>
    </source>
</evidence>
<dbReference type="Pfam" id="PF10923">
    <property type="entry name" value="BrxC_BrxD"/>
    <property type="match status" value="1"/>
</dbReference>
<evidence type="ECO:0000313" key="1">
    <source>
        <dbReference type="EMBL" id="QNO51877.1"/>
    </source>
</evidence>
<sequence>MVIGTYGGGKTHFLYSIREKAWGYNYISSYISLSPKETPFHKLELVYKAIVANLMYPQTPAELLSGYDRGIEAVIKTWYSQKYQELSAKLSDDAIRKELNSYASSLDSYESTSFRNAVKEAFLCLAEKKENDFTLILQWLKGENSQKNFLNNLGIFEEIDKSTAFRMIRSLIQWIREIGYSGLIMLMDEAEQTSSMTRKEKDTLLSNLRELIDACGHANVKNTMFFYAVPDESFLDGQTQIYVALRQRISGVFDTEINPRGVKIDLEKIPVEAVDMLAEIGRKLARIYEIAYNTPFKSDALEESIGNIANAAYEKKFEIGYKRLFVKSVINAFDILRSSEKLVSIERAREVVDANMH</sequence>
<organism evidence="1">
    <name type="scientific">Candidatus Methanophagaceae archaeon ANME-1 ERB6</name>
    <dbReference type="NCBI Taxonomy" id="2759912"/>
    <lineage>
        <taxon>Archaea</taxon>
        <taxon>Methanobacteriati</taxon>
        <taxon>Methanobacteriota</taxon>
        <taxon>Stenosarchaea group</taxon>
        <taxon>Methanomicrobia</taxon>
        <taxon>Candidatus Methanophagales</taxon>
        <taxon>Candidatus Methanophagaceae</taxon>
    </lineage>
</organism>
<reference evidence="1" key="1">
    <citation type="submission" date="2020-06" db="EMBL/GenBank/DDBJ databases">
        <title>Unique genomic features of the anaerobic methanotrophic archaea.</title>
        <authorList>
            <person name="Chadwick G.L."/>
            <person name="Skennerton C.T."/>
            <person name="Laso-Perez R."/>
            <person name="Leu A.O."/>
            <person name="Speth D.R."/>
            <person name="Yu H."/>
            <person name="Morgan-Lang C."/>
            <person name="Hatzenpichler R."/>
            <person name="Goudeau D."/>
            <person name="Malmstrom R."/>
            <person name="Brazelton W.J."/>
            <person name="Woyke T."/>
            <person name="Hallam S.J."/>
            <person name="Tyson G.W."/>
            <person name="Wegener G."/>
            <person name="Boetius A."/>
            <person name="Orphan V."/>
        </authorList>
    </citation>
    <scope>NUCLEOTIDE SEQUENCE</scope>
</reference>
<protein>
    <recommendedName>
        <fullName evidence="2">KAP NTPase domain-containing protein</fullName>
    </recommendedName>
</protein>
<gene>
    <name evidence="1" type="ORF">KDDDHKLF_00004</name>
</gene>
<dbReference type="EMBL" id="MT631482">
    <property type="protein sequence ID" value="QNO51877.1"/>
    <property type="molecule type" value="Genomic_DNA"/>
</dbReference>
<dbReference type="AlphaFoldDB" id="A0A7G9YV43"/>
<dbReference type="InterPro" id="IPR021228">
    <property type="entry name" value="BrxD"/>
</dbReference>
<proteinExistence type="predicted"/>